<comment type="caution">
    <text evidence="3">The sequence shown here is derived from an EMBL/GenBank/DDBJ whole genome shotgun (WGS) entry which is preliminary data.</text>
</comment>
<feature type="region of interest" description="Disordered" evidence="2">
    <location>
        <begin position="1209"/>
        <end position="1235"/>
    </location>
</feature>
<accession>A0A0M9G9A6</accession>
<evidence type="ECO:0000256" key="2">
    <source>
        <dbReference type="SAM" id="MobiDB-lite"/>
    </source>
</evidence>
<sequence>MFGTFSRHSVEQHVSEGADGVASSTGETSDRSPATSPTSRKLPEASASFGAAKPMEAAPAADEHNGRGTSTSSAVSAFREETPVGGGADKRGALPPLSTTHLLQPPAPQKHSASTSSEEAFERALYGDLFKVGDSPDKSAKNTAAVATGVRALKPQQEPSEAEEGVKQAEDDKEVRGGSEKSPQSPPNDAAAAEAAFEKALYGLDGPTAISTLENGSRPSAASPLDDCAEGDVASFDPAATHVSGTLKTVHASISLPARDTHRGKHTEAATADNSGVSDAELDTEDLLDGEEDEQLFEADAPEPASAFHPPENTAMRTVVGQDDARAAEDATPADKKAVMNEESAMEPLLPPPLPTVSMICPLNLNGDDDAVAEDGNAMQDALFGVADHHTSVVTHLDPADRVESCMPLLDRASKLELFYESGWLMPLQEQENEWIKRVSGDRGAPTSAADRRESSSSDSAETLAAETPPLPRYFSQSLPGSTPLLPPPTHREVVGRSKVLRCLVYRLLRAPHLWWDQVQELVWMAVKEAMARQEERKSNPHDVTLVNASSMDVLPSHKSGLAEETYHSGVPLCQVMSEQLMRSSMTNIFGTRPLNVHFFSAALCHEIVEMYRGTLRATAVASSFSAAPSASSSSTFTGPAAAWRAFVLTHRRDQSRVCGPHVRPFSYGEVRPTITAAELAPLRYCGAAASLAASLGGDAGQDATYSGVRGSRNALWPSLETQINEDEGAAAAKEGHSWLEMNEKEQNAFLFGEGSAQLSSLVRSSDGIFVVYGQDGVTFEEEDKLIAAEEALRKAAEQEEERLQQLQQDGVVAASVPRLSPLERARAEEMARVRLYDVDRVVLELTSTEGRCDAPGAASSRDDHDERGSGVFSASTVASYLSSVAFPSIESSSLPTCGRGRGRGGRSPRRSKVSSPFQLQLQNKEDVQLAALWQRFLSASTGDLVENLLHVQRHATELVRAATTEVALQKAFWLLFHSRDEVRAVTHPRRTYETVWNLHEQLVELLAFTPDGDHTGNVVPNMKQKAEMAPRPAFDRLALSSQVSYTCFGCAHVPLHRSCQAPATTPALPRPLHQPFELYEALVESTCASAGARAQVKETGSQCDSAALPLSDAYTSLLPLQQFAVGWCFPQNASEEAEMARRTAANLAEHDPATQDAFEAATSASVAALRSHSRRSASIARWVGDAQEHMRVTLMAQAAAMQRLMAAQQRRRGRPPATEKDAHEEAVEGEEVNEDNISEALLDVPDAGASVMGSTAAAAPLEPTRIRMEEKEEAKCTQSMQQQIRDALGASIYSCCCSLRATGMLPPLSTPGDIMPLFTPAQEATIQQAVNTIVASLHCRLEETLGETAVTHAANTTDEEPTDAVLEGGQSAGVSVGAEEATPAPLRKRGRGGKRHAAEDGKAMEVAMTPLTPVESSTTTKKRPRTKQRQTSYVAAEPSLKPRRGRPPRVMNSDGTYTKASYVHSAAYLERKQRKAHEKSFFSQ</sequence>
<dbReference type="OrthoDB" id="266511at2759"/>
<feature type="region of interest" description="Disordered" evidence="2">
    <location>
        <begin position="1374"/>
        <end position="1459"/>
    </location>
</feature>
<dbReference type="Proteomes" id="UP000037923">
    <property type="component" value="Unassembled WGS sequence"/>
</dbReference>
<feature type="region of interest" description="Disordered" evidence="2">
    <location>
        <begin position="149"/>
        <end position="192"/>
    </location>
</feature>
<feature type="compositionally biased region" description="Basic and acidic residues" evidence="2">
    <location>
        <begin position="1218"/>
        <end position="1227"/>
    </location>
</feature>
<name>A0A0M9G9A6_LEPPY</name>
<keyword evidence="1" id="KW-0175">Coiled coil</keyword>
<dbReference type="OMA" id="QKAFWLL"/>
<feature type="compositionally biased region" description="Basic and acidic residues" evidence="2">
    <location>
        <begin position="164"/>
        <end position="179"/>
    </location>
</feature>
<dbReference type="GeneID" id="26902017"/>
<reference evidence="3 4" key="1">
    <citation type="submission" date="2015-07" db="EMBL/GenBank/DDBJ databases">
        <title>High-quality genome of monoxenous trypanosomatid Leptomonas pyrrhocoris.</title>
        <authorList>
            <person name="Flegontov P."/>
            <person name="Butenko A."/>
            <person name="Firsov S."/>
            <person name="Vlcek C."/>
            <person name="Logacheva M.D."/>
            <person name="Field M."/>
            <person name="Filatov D."/>
            <person name="Flegontova O."/>
            <person name="Gerasimov E."/>
            <person name="Jackson A.P."/>
            <person name="Kelly S."/>
            <person name="Opperdoes F."/>
            <person name="O'Reilly A."/>
            <person name="Votypka J."/>
            <person name="Yurchenko V."/>
            <person name="Lukes J."/>
        </authorList>
    </citation>
    <scope>NUCLEOTIDE SEQUENCE [LARGE SCALE GENOMIC DNA]</scope>
    <source>
        <strain evidence="3">H10</strain>
    </source>
</reference>
<feature type="compositionally biased region" description="Low complexity" evidence="2">
    <location>
        <begin position="51"/>
        <end position="60"/>
    </location>
</feature>
<dbReference type="VEuPathDB" id="TriTrypDB:LpyrH10_02_6960"/>
<evidence type="ECO:0000256" key="1">
    <source>
        <dbReference type="SAM" id="Coils"/>
    </source>
</evidence>
<feature type="region of interest" description="Disordered" evidence="2">
    <location>
        <begin position="207"/>
        <end position="227"/>
    </location>
</feature>
<feature type="region of interest" description="Disordered" evidence="2">
    <location>
        <begin position="257"/>
        <end position="280"/>
    </location>
</feature>
<feature type="compositionally biased region" description="Polar residues" evidence="2">
    <location>
        <begin position="22"/>
        <end position="39"/>
    </location>
</feature>
<feature type="region of interest" description="Disordered" evidence="2">
    <location>
        <begin position="896"/>
        <end position="918"/>
    </location>
</feature>
<feature type="compositionally biased region" description="Basic and acidic residues" evidence="2">
    <location>
        <begin position="78"/>
        <end position="92"/>
    </location>
</feature>
<feature type="compositionally biased region" description="Basic residues" evidence="2">
    <location>
        <begin position="901"/>
        <end position="913"/>
    </location>
</feature>
<feature type="compositionally biased region" description="Low complexity" evidence="2">
    <location>
        <begin position="457"/>
        <end position="468"/>
    </location>
</feature>
<evidence type="ECO:0000313" key="4">
    <source>
        <dbReference type="Proteomes" id="UP000037923"/>
    </source>
</evidence>
<protein>
    <submittedName>
        <fullName evidence="3">Uncharacterized protein</fullName>
    </submittedName>
</protein>
<organism evidence="3 4">
    <name type="scientific">Leptomonas pyrrhocoris</name>
    <name type="common">Firebug parasite</name>
    <dbReference type="NCBI Taxonomy" id="157538"/>
    <lineage>
        <taxon>Eukaryota</taxon>
        <taxon>Discoba</taxon>
        <taxon>Euglenozoa</taxon>
        <taxon>Kinetoplastea</taxon>
        <taxon>Metakinetoplastina</taxon>
        <taxon>Trypanosomatida</taxon>
        <taxon>Trypanosomatidae</taxon>
        <taxon>Leishmaniinae</taxon>
        <taxon>Leptomonas</taxon>
    </lineage>
</organism>
<feature type="region of interest" description="Disordered" evidence="2">
    <location>
        <begin position="1"/>
        <end position="120"/>
    </location>
</feature>
<feature type="coiled-coil region" evidence="1">
    <location>
        <begin position="780"/>
        <end position="810"/>
    </location>
</feature>
<gene>
    <name evidence="3" type="ORF">ABB37_01722</name>
</gene>
<dbReference type="EMBL" id="LGTL01000002">
    <property type="protein sequence ID" value="KPA85413.1"/>
    <property type="molecule type" value="Genomic_DNA"/>
</dbReference>
<keyword evidence="4" id="KW-1185">Reference proteome</keyword>
<evidence type="ECO:0000313" key="3">
    <source>
        <dbReference type="EMBL" id="KPA85413.1"/>
    </source>
</evidence>
<feature type="region of interest" description="Disordered" evidence="2">
    <location>
        <begin position="440"/>
        <end position="487"/>
    </location>
</feature>
<dbReference type="RefSeq" id="XP_015663852.1">
    <property type="nucleotide sequence ID" value="XM_015798332.1"/>
</dbReference>
<feature type="compositionally biased region" description="Polar residues" evidence="2">
    <location>
        <begin position="209"/>
        <end position="220"/>
    </location>
</feature>
<feature type="compositionally biased region" description="Basic residues" evidence="2">
    <location>
        <begin position="1387"/>
        <end position="1396"/>
    </location>
</feature>
<proteinExistence type="predicted"/>